<feature type="region of interest" description="Disordered" evidence="1">
    <location>
        <begin position="29"/>
        <end position="66"/>
    </location>
</feature>
<comment type="caution">
    <text evidence="2">The sequence shown here is derived from an EMBL/GenBank/DDBJ whole genome shotgun (WGS) entry which is preliminary data.</text>
</comment>
<keyword evidence="3" id="KW-1185">Reference proteome</keyword>
<evidence type="ECO:0000256" key="1">
    <source>
        <dbReference type="SAM" id="MobiDB-lite"/>
    </source>
</evidence>
<protein>
    <submittedName>
        <fullName evidence="2">Uncharacterized protein</fullName>
    </submittedName>
</protein>
<feature type="compositionally biased region" description="Low complexity" evidence="1">
    <location>
        <begin position="52"/>
        <end position="65"/>
    </location>
</feature>
<feature type="compositionally biased region" description="Basic and acidic residues" evidence="1">
    <location>
        <begin position="29"/>
        <end position="42"/>
    </location>
</feature>
<reference evidence="2 3" key="1">
    <citation type="journal article" date="2023" name="Plants (Basel)">
        <title>Bridging the Gap: Combining Genomics and Transcriptomics Approaches to Understand Stylosanthes scabra, an Orphan Legume from the Brazilian Caatinga.</title>
        <authorList>
            <person name="Ferreira-Neto J.R.C."/>
            <person name="da Silva M.D."/>
            <person name="Binneck E."/>
            <person name="de Melo N.F."/>
            <person name="da Silva R.H."/>
            <person name="de Melo A.L.T.M."/>
            <person name="Pandolfi V."/>
            <person name="Bustamante F.O."/>
            <person name="Brasileiro-Vidal A.C."/>
            <person name="Benko-Iseppon A.M."/>
        </authorList>
    </citation>
    <scope>NUCLEOTIDE SEQUENCE [LARGE SCALE GENOMIC DNA]</scope>
    <source>
        <tissue evidence="2">Leaves</tissue>
    </source>
</reference>
<evidence type="ECO:0000313" key="3">
    <source>
        <dbReference type="Proteomes" id="UP001341840"/>
    </source>
</evidence>
<gene>
    <name evidence="2" type="ORF">PIB30_007396</name>
</gene>
<name>A0ABU6Z548_9FABA</name>
<proteinExistence type="predicted"/>
<dbReference type="EMBL" id="JASCZI010271876">
    <property type="protein sequence ID" value="MED6216418.1"/>
    <property type="molecule type" value="Genomic_DNA"/>
</dbReference>
<organism evidence="2 3">
    <name type="scientific">Stylosanthes scabra</name>
    <dbReference type="NCBI Taxonomy" id="79078"/>
    <lineage>
        <taxon>Eukaryota</taxon>
        <taxon>Viridiplantae</taxon>
        <taxon>Streptophyta</taxon>
        <taxon>Embryophyta</taxon>
        <taxon>Tracheophyta</taxon>
        <taxon>Spermatophyta</taxon>
        <taxon>Magnoliopsida</taxon>
        <taxon>eudicotyledons</taxon>
        <taxon>Gunneridae</taxon>
        <taxon>Pentapetalae</taxon>
        <taxon>rosids</taxon>
        <taxon>fabids</taxon>
        <taxon>Fabales</taxon>
        <taxon>Fabaceae</taxon>
        <taxon>Papilionoideae</taxon>
        <taxon>50 kb inversion clade</taxon>
        <taxon>dalbergioids sensu lato</taxon>
        <taxon>Dalbergieae</taxon>
        <taxon>Pterocarpus clade</taxon>
        <taxon>Stylosanthes</taxon>
    </lineage>
</organism>
<accession>A0ABU6Z548</accession>
<dbReference type="Proteomes" id="UP001341840">
    <property type="component" value="Unassembled WGS sequence"/>
</dbReference>
<evidence type="ECO:0000313" key="2">
    <source>
        <dbReference type="EMBL" id="MED6216418.1"/>
    </source>
</evidence>
<sequence>MATRCRSVQKIEMEELRRQVKESKEQLARYEATRRNCDRMSDDGTSSDEENSNSFHYSSSSKEFSTWSGSGLINLAHVHPCMQQDASGAQVQVPS</sequence>